<evidence type="ECO:0000256" key="6">
    <source>
        <dbReference type="ARBA" id="ARBA00023136"/>
    </source>
</evidence>
<dbReference type="Proteomes" id="UP001169027">
    <property type="component" value="Unassembled WGS sequence"/>
</dbReference>
<dbReference type="NCBIfam" id="TIGR00203">
    <property type="entry name" value="cydB"/>
    <property type="match status" value="1"/>
</dbReference>
<dbReference type="Pfam" id="PF02322">
    <property type="entry name" value="Cyt_bd_oxida_II"/>
    <property type="match status" value="1"/>
</dbReference>
<evidence type="ECO:0000256" key="4">
    <source>
        <dbReference type="ARBA" id="ARBA00022692"/>
    </source>
</evidence>
<keyword evidence="6 7" id="KW-0472">Membrane</keyword>
<comment type="subcellular location">
    <subcellularLocation>
        <location evidence="1">Cell membrane</location>
        <topology evidence="1">Multi-pass membrane protein</topology>
    </subcellularLocation>
</comment>
<evidence type="ECO:0000313" key="9">
    <source>
        <dbReference type="Proteomes" id="UP001169027"/>
    </source>
</evidence>
<keyword evidence="3" id="KW-1003">Cell membrane</keyword>
<evidence type="ECO:0000256" key="1">
    <source>
        <dbReference type="ARBA" id="ARBA00004651"/>
    </source>
</evidence>
<feature type="transmembrane region" description="Helical" evidence="7">
    <location>
        <begin position="161"/>
        <end position="184"/>
    </location>
</feature>
<feature type="transmembrane region" description="Helical" evidence="7">
    <location>
        <begin position="303"/>
        <end position="326"/>
    </location>
</feature>
<feature type="transmembrane region" description="Helical" evidence="7">
    <location>
        <begin position="200"/>
        <end position="219"/>
    </location>
</feature>
<organism evidence="8 9">
    <name type="scientific">Variovorax ginsengisoli</name>
    <dbReference type="NCBI Taxonomy" id="363844"/>
    <lineage>
        <taxon>Bacteria</taxon>
        <taxon>Pseudomonadati</taxon>
        <taxon>Pseudomonadota</taxon>
        <taxon>Betaproteobacteria</taxon>
        <taxon>Burkholderiales</taxon>
        <taxon>Comamonadaceae</taxon>
        <taxon>Variovorax</taxon>
    </lineage>
</organism>
<feature type="transmembrane region" description="Helical" evidence="7">
    <location>
        <begin position="234"/>
        <end position="253"/>
    </location>
</feature>
<protein>
    <submittedName>
        <fullName evidence="8">Cytochrome d ubiquinol oxidase subunit II</fullName>
    </submittedName>
</protein>
<keyword evidence="9" id="KW-1185">Reference proteome</keyword>
<feature type="transmembrane region" description="Helical" evidence="7">
    <location>
        <begin position="116"/>
        <end position="141"/>
    </location>
</feature>
<proteinExistence type="inferred from homology"/>
<evidence type="ECO:0000256" key="5">
    <source>
        <dbReference type="ARBA" id="ARBA00022989"/>
    </source>
</evidence>
<comment type="caution">
    <text evidence="8">The sequence shown here is derived from an EMBL/GenBank/DDBJ whole genome shotgun (WGS) entry which is preliminary data.</text>
</comment>
<evidence type="ECO:0000313" key="8">
    <source>
        <dbReference type="EMBL" id="MDO1531149.1"/>
    </source>
</evidence>
<dbReference type="InterPro" id="IPR003317">
    <property type="entry name" value="Cyt-d_oxidase_su2"/>
</dbReference>
<feature type="transmembrane region" description="Helical" evidence="7">
    <location>
        <begin position="86"/>
        <end position="104"/>
    </location>
</feature>
<gene>
    <name evidence="8" type="primary">cydB</name>
    <name evidence="8" type="ORF">Q2T77_02525</name>
</gene>
<reference evidence="8" key="1">
    <citation type="submission" date="2023-06" db="EMBL/GenBank/DDBJ databases">
        <authorList>
            <person name="Jiang Y."/>
            <person name="Liu Q."/>
        </authorList>
    </citation>
    <scope>NUCLEOTIDE SEQUENCE</scope>
    <source>
        <strain evidence="8">CGMCC 1.12090</strain>
    </source>
</reference>
<dbReference type="PANTHER" id="PTHR43141">
    <property type="entry name" value="CYTOCHROME BD2 SUBUNIT II"/>
    <property type="match status" value="1"/>
</dbReference>
<evidence type="ECO:0000256" key="2">
    <source>
        <dbReference type="ARBA" id="ARBA00007543"/>
    </source>
</evidence>
<feature type="transmembrane region" description="Helical" evidence="7">
    <location>
        <begin position="12"/>
        <end position="40"/>
    </location>
</feature>
<evidence type="ECO:0000256" key="3">
    <source>
        <dbReference type="ARBA" id="ARBA00022475"/>
    </source>
</evidence>
<dbReference type="RefSeq" id="WP_301803281.1">
    <property type="nucleotide sequence ID" value="NZ_JAUJZH010000001.1"/>
</dbReference>
<accession>A0ABT8RWY3</accession>
<name>A0ABT8RWY3_9BURK</name>
<dbReference type="EMBL" id="JAUKVY010000001">
    <property type="protein sequence ID" value="MDO1531149.1"/>
    <property type="molecule type" value="Genomic_DNA"/>
</dbReference>
<feature type="transmembrane region" description="Helical" evidence="7">
    <location>
        <begin position="260"/>
        <end position="283"/>
    </location>
</feature>
<sequence>MSAAAPSDLALFWAAVIAVSILVYVILDGFDLGVGILFGTTREESHRLHMMDTIAPFWDGNETWLVVIGAGLFATFPVVYAVFLGAFYLPVLLLLVGLIFRGIAFEFRYRSVKTRWLWDLGFFLGSTVVAFVQGAAVGALMRGLPVAQGQFAGTSFEWLHPFSVLTGVGLVFGYALLGAGWIVLKSEGDLRDWAYRRIPWLAAAVFGVLGLAFAVSLSVDAGAIAQSHLKDRPWGWAFVAVAIASLIGVVTGVRVRRDGVAYALTVVFIAAAYLTLGTMFWPYMVPYAVTVASAAAPEESLRFLFYGGVVVLPVIAAYTIGVYWVFRGKVRSGYR</sequence>
<evidence type="ECO:0000256" key="7">
    <source>
        <dbReference type="SAM" id="Phobius"/>
    </source>
</evidence>
<dbReference type="PANTHER" id="PTHR43141:SF4">
    <property type="entry name" value="CYTOCHROME BD2 SUBUNIT II"/>
    <property type="match status" value="1"/>
</dbReference>
<keyword evidence="4 7" id="KW-0812">Transmembrane</keyword>
<comment type="similarity">
    <text evidence="2">Belongs to the cytochrome ubiquinol oxidase subunit 2 family.</text>
</comment>
<keyword evidence="5 7" id="KW-1133">Transmembrane helix</keyword>